<dbReference type="Gene3D" id="2.60.40.1220">
    <property type="match status" value="3"/>
</dbReference>
<protein>
    <submittedName>
        <fullName evidence="4">Cell wall-binding repeat-containing protein</fullName>
    </submittedName>
</protein>
<comment type="caution">
    <text evidence="4">The sequence shown here is derived from an EMBL/GenBank/DDBJ whole genome shotgun (WGS) entry which is preliminary data.</text>
</comment>
<evidence type="ECO:0000256" key="1">
    <source>
        <dbReference type="ARBA" id="ARBA00022729"/>
    </source>
</evidence>
<dbReference type="InterPro" id="IPR051922">
    <property type="entry name" value="Bact_Sporulation_Assoc"/>
</dbReference>
<name>A0A923EA06_CLOTT</name>
<dbReference type="PANTHER" id="PTHR30032">
    <property type="entry name" value="N-ACETYLMURAMOYL-L-ALANINE AMIDASE-RELATED"/>
    <property type="match status" value="1"/>
</dbReference>
<dbReference type="PANTHER" id="PTHR30032:SF8">
    <property type="entry name" value="GERMINATION-SPECIFIC N-ACETYLMURAMOYL-L-ALANINE AMIDASE"/>
    <property type="match status" value="1"/>
</dbReference>
<dbReference type="Gene3D" id="3.40.50.12090">
    <property type="match status" value="2"/>
</dbReference>
<keyword evidence="1 3" id="KW-0732">Signal</keyword>
<evidence type="ECO:0000256" key="2">
    <source>
        <dbReference type="SAM" id="MobiDB-lite"/>
    </source>
</evidence>
<dbReference type="InterPro" id="IPR014755">
    <property type="entry name" value="Cu-Rt/internalin_Ig-like"/>
</dbReference>
<proteinExistence type="predicted"/>
<dbReference type="EMBL" id="JAAZWO010000008">
    <property type="protein sequence ID" value="MBC2397881.1"/>
    <property type="molecule type" value="Genomic_DNA"/>
</dbReference>
<reference evidence="4 5" key="1">
    <citation type="submission" date="2020-04" db="EMBL/GenBank/DDBJ databases">
        <title>Genomic insights into acetone-butanol-ethanol (ABE) fermentation by sequencing solventogenic clostridia strains.</title>
        <authorList>
            <person name="Brown S."/>
        </authorList>
    </citation>
    <scope>NUCLEOTIDE SEQUENCE [LARGE SCALE GENOMIC DNA]</scope>
    <source>
        <strain evidence="4 5">DJ011</strain>
    </source>
</reference>
<feature type="region of interest" description="Disordered" evidence="2">
    <location>
        <begin position="1143"/>
        <end position="1169"/>
    </location>
</feature>
<dbReference type="Proteomes" id="UP000563151">
    <property type="component" value="Unassembled WGS sequence"/>
</dbReference>
<feature type="chain" id="PRO_5037756727" evidence="3">
    <location>
        <begin position="27"/>
        <end position="1169"/>
    </location>
</feature>
<evidence type="ECO:0000256" key="3">
    <source>
        <dbReference type="SAM" id="SignalP"/>
    </source>
</evidence>
<dbReference type="RefSeq" id="WP_035146919.1">
    <property type="nucleotide sequence ID" value="NZ_JAAZWO010000008.1"/>
</dbReference>
<accession>A0A923EA06</accession>
<keyword evidence="5" id="KW-1185">Reference proteome</keyword>
<feature type="signal peptide" evidence="3">
    <location>
        <begin position="1"/>
        <end position="26"/>
    </location>
</feature>
<dbReference type="InterPro" id="IPR007253">
    <property type="entry name" value="Cell_wall-bd_2"/>
</dbReference>
<evidence type="ECO:0000313" key="4">
    <source>
        <dbReference type="EMBL" id="MBC2397881.1"/>
    </source>
</evidence>
<evidence type="ECO:0000313" key="5">
    <source>
        <dbReference type="Proteomes" id="UP000563151"/>
    </source>
</evidence>
<gene>
    <name evidence="4" type="ORF">HGG79_08850</name>
</gene>
<dbReference type="Pfam" id="PF04122">
    <property type="entry name" value="CW_binding_2"/>
    <property type="match status" value="3"/>
</dbReference>
<organism evidence="4 5">
    <name type="scientific">Clostridium tetanomorphum</name>
    <dbReference type="NCBI Taxonomy" id="1553"/>
    <lineage>
        <taxon>Bacteria</taxon>
        <taxon>Bacillati</taxon>
        <taxon>Bacillota</taxon>
        <taxon>Clostridia</taxon>
        <taxon>Eubacteriales</taxon>
        <taxon>Clostridiaceae</taxon>
        <taxon>Clostridium</taxon>
    </lineage>
</organism>
<dbReference type="AlphaFoldDB" id="A0A923EA06"/>
<sequence length="1169" mass="129075">MNKKNHKALASVAVMSLVLASTNVQAASQVTRMPGADRFTTAQTVAKESFKKAENVILVNGLGYADSVSATPFAKLKSAPILLTDALDKPSKDLLATLTELGVKNIYIVGGKGVVTEIMEKELGKSYKVERIGGNSRYETNAEIAKKVIAATKAEKAILVNGQDGYADALSVASIAATKGYPVIFGNKNKVPTDVKDAIKNVKEVLAVGGEGVLPEEIFKHIKAKRIAKGSDRFDTNLKVLEHFNGDFKFDNIFVAAGGDDSKSKFADALVASAAAAKHGAPVVLTGLGANKENVDKSIKYIKGKMGDKTKVTVVGGINSVSEAIEKEFKDKKQIPGKAEVKSVEAINLNQIKVIFDTKVHSSTAKDVTNYELDGIRLSKETAIAVSKDGGVLITLAKAESQGVEKTLKIRKGILTEDKSKFIKEDKFKIKFKDITPPTIKKVEANFGKKVVIEFSEAIFVEGKDKEEVLKILAEQLKINGENITRIGFESSLSKLKNSLKAKETNKDGFYIDGVEYYLGEALPGGTNKLYVPDGKNGEYLSDAVGWVVKENTMDFKVEEVTGKPTVKSIKGGSDGKIYIEFDRAMDKESLKRCKITLNNSYEIEDKAKLEKSDTQIKFEDVTNIRPGLNSVEIGNKLKDAYGNKIEDEIRLTFTATKDEKKPEVKYVLTADNNTLTVVYSEDVLENVAKSVGNYTLKDSRENKVIISEVKKVSKDVYSVITKEKLDGLKYTLEVKNTMDPSGNIMEDYTTIINGARVTPTVNEVVNTGKEKDGQKERLAILFGQEMKSSTINKIDNYKFKDGDGKVRSLPQDTNIKVSRDGKVARLELPETYIVKEKDKKVDSKLASKIVTAIIIDENVESVSGVKMGVDDTQYINASPTSKIKVSEEPMTLKKHRDNVIVELRYTGSIDKVGNKEDFKFKAGDKEITADRINVKGDFIEFRFKDSDEDLVERAGVDLQLKGLGEVIDFSGQTTAEEDLTESKFKGIYHNEIASELLYEKNSGYINVEKAGKAGDKDWEVDVLEGKITVKFNTKIAKNSVNTDYFTFISDKSSTLKVKSAEVKDNTIIYTLTDEGKQRLQQIGTHEIIVIPEKNIERIESKEDLEGNSKKFEPKSSEKDEKLKFKITVEEKDIKVVKESEELKETKETIPVENNTDKKLNNDNKKGEV</sequence>